<protein>
    <recommendedName>
        <fullName evidence="4">No apical meristem-associated C-terminal domain-containing protein</fullName>
    </recommendedName>
</protein>
<reference evidence="3" key="1">
    <citation type="journal article" date="2023" name="Commun. Biol.">
        <title>Genome analysis of Parmales, the sister group of diatoms, reveals the evolutionary specialization of diatoms from phago-mixotrophs to photoautotrophs.</title>
        <authorList>
            <person name="Ban H."/>
            <person name="Sato S."/>
            <person name="Yoshikawa S."/>
            <person name="Yamada K."/>
            <person name="Nakamura Y."/>
            <person name="Ichinomiya M."/>
            <person name="Sato N."/>
            <person name="Blanc-Mathieu R."/>
            <person name="Endo H."/>
            <person name="Kuwata A."/>
            <person name="Ogata H."/>
        </authorList>
    </citation>
    <scope>NUCLEOTIDE SEQUENCE [LARGE SCALE GENOMIC DNA]</scope>
    <source>
        <strain evidence="3">NIES 3700</strain>
    </source>
</reference>
<name>A0A9W7EDD3_9STRA</name>
<comment type="caution">
    <text evidence="2">The sequence shown here is derived from an EMBL/GenBank/DDBJ whole genome shotgun (WGS) entry which is preliminary data.</text>
</comment>
<proteinExistence type="predicted"/>
<evidence type="ECO:0008006" key="4">
    <source>
        <dbReference type="Google" id="ProtNLM"/>
    </source>
</evidence>
<feature type="compositionally biased region" description="Pro residues" evidence="1">
    <location>
        <begin position="7"/>
        <end position="16"/>
    </location>
</feature>
<accession>A0A9W7EDD3</accession>
<gene>
    <name evidence="2" type="ORF">TrLO_g3366</name>
</gene>
<dbReference type="Proteomes" id="UP001165122">
    <property type="component" value="Unassembled WGS sequence"/>
</dbReference>
<feature type="region of interest" description="Disordered" evidence="1">
    <location>
        <begin position="59"/>
        <end position="91"/>
    </location>
</feature>
<dbReference type="AlphaFoldDB" id="A0A9W7EDD3"/>
<keyword evidence="3" id="KW-1185">Reference proteome</keyword>
<feature type="compositionally biased region" description="Basic and acidic residues" evidence="1">
    <location>
        <begin position="70"/>
        <end position="87"/>
    </location>
</feature>
<feature type="region of interest" description="Disordered" evidence="1">
    <location>
        <begin position="1"/>
        <end position="21"/>
    </location>
</feature>
<evidence type="ECO:0000313" key="2">
    <source>
        <dbReference type="EMBL" id="GMH74732.1"/>
    </source>
</evidence>
<evidence type="ECO:0000256" key="1">
    <source>
        <dbReference type="SAM" id="MobiDB-lite"/>
    </source>
</evidence>
<dbReference type="EMBL" id="BRXW01000701">
    <property type="protein sequence ID" value="GMH74732.1"/>
    <property type="molecule type" value="Genomic_DNA"/>
</dbReference>
<organism evidence="2 3">
    <name type="scientific">Triparma laevis f. longispina</name>
    <dbReference type="NCBI Taxonomy" id="1714387"/>
    <lineage>
        <taxon>Eukaryota</taxon>
        <taxon>Sar</taxon>
        <taxon>Stramenopiles</taxon>
        <taxon>Ochrophyta</taxon>
        <taxon>Bolidophyceae</taxon>
        <taxon>Parmales</taxon>
        <taxon>Triparmaceae</taxon>
        <taxon>Triparma</taxon>
    </lineage>
</organism>
<evidence type="ECO:0000313" key="3">
    <source>
        <dbReference type="Proteomes" id="UP001165122"/>
    </source>
</evidence>
<sequence>MDDQTPSQPPATPSIPFPKVNKAFSSNQKNVLAHHTTTNNCSFNVKIHTPPDTFLDALQGNQPNTGEQESAAKAKADAQAKIEEEKKNAKKMSMMQKIDTMGKDFHAAKLARENKLVRNCDVTKRRYEF</sequence>